<feature type="transmembrane region" description="Helical" evidence="6">
    <location>
        <begin position="121"/>
        <end position="141"/>
    </location>
</feature>
<feature type="transmembrane region" description="Helical" evidence="6">
    <location>
        <begin position="327"/>
        <end position="346"/>
    </location>
</feature>
<feature type="transmembrane region" description="Helical" evidence="6">
    <location>
        <begin position="53"/>
        <end position="74"/>
    </location>
</feature>
<feature type="transmembrane region" description="Helical" evidence="6">
    <location>
        <begin position="387"/>
        <end position="407"/>
    </location>
</feature>
<accession>A0A0M4G007</accession>
<dbReference type="GO" id="GO:0005886">
    <property type="term" value="C:plasma membrane"/>
    <property type="evidence" value="ECO:0007669"/>
    <property type="project" value="UniProtKB-SubCell"/>
</dbReference>
<feature type="transmembrane region" description="Helical" evidence="6">
    <location>
        <begin position="285"/>
        <end position="307"/>
    </location>
</feature>
<evidence type="ECO:0000256" key="4">
    <source>
        <dbReference type="ARBA" id="ARBA00022989"/>
    </source>
</evidence>
<feature type="transmembrane region" description="Helical" evidence="6">
    <location>
        <begin position="480"/>
        <end position="501"/>
    </location>
</feature>
<protein>
    <submittedName>
        <fullName evidence="7">Uncharacterized protein</fullName>
    </submittedName>
</protein>
<evidence type="ECO:0000313" key="7">
    <source>
        <dbReference type="EMBL" id="ALC83275.1"/>
    </source>
</evidence>
<dbReference type="CDD" id="cd13124">
    <property type="entry name" value="MATE_SpoVB_like"/>
    <property type="match status" value="1"/>
</dbReference>
<sequence length="531" mass="57828">MNDRVSAKKHWLFQGALLLTIAGLASKILGAAYRIPFQNIAGDIGYYIYQQVYPFLGISAMFASSAFPVILSKLVDHFGENNRAKVLSVSFLYMAVLGMIFFSVLFFGADRIAYGMADPRLASALRISAFPFLLFPFIAYIRGFFQGSQDMLPTAISQISEQFIRVLVIILFSYWLIANGHSLYDAAAGAVSGSLIGGIAAFAVLVFYFRKKDRFHRQKRKESISTSAIVKELIVYTFTICTSSLLLIFVQLIDALNVYALLTENGKQVMEAKTLKGVYDRGQPLLQLGGVFATSIAIALVPTLAAAAKNKTNTEEVRKKIRLSLKACAVIGAGASAGLICILKPVNIMLFENSEGTGVLQIFSLSILFASLALTSTAVFQGLGKPVFPAVAVLIGMALKLLFNYLFIPALGINGAALATVGSFACVAGLNLYRMREKGWLSFKEYPLLALLASALTMCLILIVYTFLFEWVFPGEDRGMAVIESLSALGIGGCAFLYSIYKLKVFADDELSRVPLAKKIEKQKEANEGGR</sequence>
<feature type="transmembrane region" description="Helical" evidence="6">
    <location>
        <begin position="358"/>
        <end position="380"/>
    </location>
</feature>
<dbReference type="AlphaFoldDB" id="A0A0M4G007"/>
<dbReference type="PATRIC" id="fig|1441095.3.peg.4029"/>
<feature type="transmembrane region" description="Helical" evidence="6">
    <location>
        <begin position="162"/>
        <end position="180"/>
    </location>
</feature>
<name>A0A0M4G007_9BACI</name>
<evidence type="ECO:0000256" key="2">
    <source>
        <dbReference type="ARBA" id="ARBA00022475"/>
    </source>
</evidence>
<feature type="transmembrane region" description="Helical" evidence="6">
    <location>
        <begin position="413"/>
        <end position="434"/>
    </location>
</feature>
<keyword evidence="5 6" id="KW-0472">Membrane</keyword>
<dbReference type="EMBL" id="CP012600">
    <property type="protein sequence ID" value="ALC83275.1"/>
    <property type="molecule type" value="Genomic_DNA"/>
</dbReference>
<dbReference type="InterPro" id="IPR050833">
    <property type="entry name" value="Poly_Biosynth_Transport"/>
</dbReference>
<dbReference type="Pfam" id="PF01943">
    <property type="entry name" value="Polysacc_synt"/>
    <property type="match status" value="1"/>
</dbReference>
<proteinExistence type="predicted"/>
<dbReference type="Proteomes" id="UP000067625">
    <property type="component" value="Chromosome"/>
</dbReference>
<organism evidence="7 8">
    <name type="scientific">Bacillus gobiensis</name>
    <dbReference type="NCBI Taxonomy" id="1441095"/>
    <lineage>
        <taxon>Bacteria</taxon>
        <taxon>Bacillati</taxon>
        <taxon>Bacillota</taxon>
        <taxon>Bacilli</taxon>
        <taxon>Bacillales</taxon>
        <taxon>Bacillaceae</taxon>
        <taxon>Bacillus</taxon>
    </lineage>
</organism>
<feature type="transmembrane region" description="Helical" evidence="6">
    <location>
        <begin position="86"/>
        <end position="109"/>
    </location>
</feature>
<dbReference type="PANTHER" id="PTHR30250">
    <property type="entry name" value="PST FAMILY PREDICTED COLANIC ACID TRANSPORTER"/>
    <property type="match status" value="1"/>
</dbReference>
<dbReference type="RefSeq" id="WP_053605115.1">
    <property type="nucleotide sequence ID" value="NZ_CP012600.1"/>
</dbReference>
<evidence type="ECO:0000256" key="3">
    <source>
        <dbReference type="ARBA" id="ARBA00022692"/>
    </source>
</evidence>
<dbReference type="STRING" id="1441095.AM592_18210"/>
<keyword evidence="3 6" id="KW-0812">Transmembrane</keyword>
<reference evidence="7 8" key="2">
    <citation type="journal article" date="2016" name="Int. J. Syst. Evol. Microbiol.">
        <title>Bacillus gobiensis sp. nov., isolated from a soil sample.</title>
        <authorList>
            <person name="Liu B."/>
            <person name="Liu G.H."/>
            <person name="Cetin S."/>
            <person name="Schumann P."/>
            <person name="Pan Z.Z."/>
            <person name="Chen Q.Q."/>
        </authorList>
    </citation>
    <scope>NUCLEOTIDE SEQUENCE [LARGE SCALE GENOMIC DNA]</scope>
    <source>
        <strain evidence="7 8">FJAT-4402</strain>
    </source>
</reference>
<dbReference type="InterPro" id="IPR002797">
    <property type="entry name" value="Polysacc_synth"/>
</dbReference>
<evidence type="ECO:0000313" key="8">
    <source>
        <dbReference type="Proteomes" id="UP000067625"/>
    </source>
</evidence>
<feature type="transmembrane region" description="Helical" evidence="6">
    <location>
        <begin position="186"/>
        <end position="209"/>
    </location>
</feature>
<comment type="subcellular location">
    <subcellularLocation>
        <location evidence="1">Cell membrane</location>
        <topology evidence="1">Multi-pass membrane protein</topology>
    </subcellularLocation>
</comment>
<evidence type="ECO:0000256" key="5">
    <source>
        <dbReference type="ARBA" id="ARBA00023136"/>
    </source>
</evidence>
<feature type="transmembrane region" description="Helical" evidence="6">
    <location>
        <begin position="446"/>
        <end position="468"/>
    </location>
</feature>
<dbReference type="OrthoDB" id="9775950at2"/>
<dbReference type="PANTHER" id="PTHR30250:SF29">
    <property type="entry name" value="POLYSACCHARIDE BIOSYNTHESIS PROTEIN C-TERMINAL DOMAIN-CONTAINING PROTEIN"/>
    <property type="match status" value="1"/>
</dbReference>
<dbReference type="InterPro" id="IPR024923">
    <property type="entry name" value="PG_synth_SpoVB"/>
</dbReference>
<feature type="transmembrane region" description="Helical" evidence="6">
    <location>
        <begin position="12"/>
        <end position="33"/>
    </location>
</feature>
<dbReference type="PIRSF" id="PIRSF038958">
    <property type="entry name" value="PG_synth_SpoVB"/>
    <property type="match status" value="1"/>
</dbReference>
<evidence type="ECO:0000256" key="6">
    <source>
        <dbReference type="SAM" id="Phobius"/>
    </source>
</evidence>
<feature type="transmembrane region" description="Helical" evidence="6">
    <location>
        <begin position="229"/>
        <end position="253"/>
    </location>
</feature>
<keyword evidence="8" id="KW-1185">Reference proteome</keyword>
<reference evidence="8" key="1">
    <citation type="submission" date="2015-08" db="EMBL/GenBank/DDBJ databases">
        <title>Genome sequencing project for genomic taxonomy and phylogenomics of Bacillus-like bacteria.</title>
        <authorList>
            <person name="Liu B."/>
            <person name="Wang J."/>
            <person name="Zhu Y."/>
            <person name="Liu G."/>
            <person name="Chen Q."/>
            <person name="Chen Z."/>
            <person name="Lan J."/>
            <person name="Che J."/>
            <person name="Ge C."/>
            <person name="Shi H."/>
            <person name="Pan Z."/>
            <person name="Liu X."/>
        </authorList>
    </citation>
    <scope>NUCLEOTIDE SEQUENCE [LARGE SCALE GENOMIC DNA]</scope>
    <source>
        <strain evidence="8">FJAT-4402</strain>
    </source>
</reference>
<keyword evidence="2" id="KW-1003">Cell membrane</keyword>
<gene>
    <name evidence="7" type="ORF">AM592_18210</name>
</gene>
<keyword evidence="4 6" id="KW-1133">Transmembrane helix</keyword>
<evidence type="ECO:0000256" key="1">
    <source>
        <dbReference type="ARBA" id="ARBA00004651"/>
    </source>
</evidence>